<comment type="similarity">
    <text evidence="3 12">Belongs to the cytochrome P450 family.</text>
</comment>
<keyword evidence="7" id="KW-1133">Transmembrane helix</keyword>
<evidence type="ECO:0000256" key="2">
    <source>
        <dbReference type="ARBA" id="ARBA00005179"/>
    </source>
</evidence>
<dbReference type="InterPro" id="IPR017972">
    <property type="entry name" value="Cyt_P450_CS"/>
</dbReference>
<keyword evidence="5" id="KW-0812">Transmembrane</keyword>
<dbReference type="GO" id="GO:0016705">
    <property type="term" value="F:oxidoreductase activity, acting on paired donors, with incorporation or reduction of molecular oxygen"/>
    <property type="evidence" value="ECO:0007669"/>
    <property type="project" value="InterPro"/>
</dbReference>
<dbReference type="CDD" id="cd11072">
    <property type="entry name" value="CYP71-like"/>
    <property type="match status" value="1"/>
</dbReference>
<evidence type="ECO:0000256" key="13">
    <source>
        <dbReference type="SAM" id="SignalP"/>
    </source>
</evidence>
<keyword evidence="4 11" id="KW-0349">Heme</keyword>
<reference evidence="14 15" key="1">
    <citation type="submission" date="2012-08" db="EMBL/GenBank/DDBJ databases">
        <title>Oryza genome evolution.</title>
        <authorList>
            <person name="Wing R.A."/>
        </authorList>
    </citation>
    <scope>NUCLEOTIDE SEQUENCE</scope>
</reference>
<evidence type="ECO:0000256" key="7">
    <source>
        <dbReference type="ARBA" id="ARBA00022989"/>
    </source>
</evidence>
<evidence type="ECO:0000256" key="3">
    <source>
        <dbReference type="ARBA" id="ARBA00010617"/>
    </source>
</evidence>
<dbReference type="Gene3D" id="1.10.630.10">
    <property type="entry name" value="Cytochrome P450"/>
    <property type="match status" value="1"/>
</dbReference>
<dbReference type="PROSITE" id="PS00086">
    <property type="entry name" value="CYTOCHROME_P450"/>
    <property type="match status" value="1"/>
</dbReference>
<dbReference type="InterPro" id="IPR001128">
    <property type="entry name" value="Cyt_P450"/>
</dbReference>
<comment type="cofactor">
    <cofactor evidence="1 11">
        <name>heme</name>
        <dbReference type="ChEBI" id="CHEBI:30413"/>
    </cofactor>
</comment>
<dbReference type="EnsemblPlants" id="LPERR08G00530.1">
    <property type="protein sequence ID" value="LPERR08G00530.1"/>
    <property type="gene ID" value="LPERR08G00530"/>
</dbReference>
<evidence type="ECO:0000256" key="6">
    <source>
        <dbReference type="ARBA" id="ARBA00022723"/>
    </source>
</evidence>
<feature type="chain" id="PRO_5002349896" description="Cytochrome P450" evidence="13">
    <location>
        <begin position="37"/>
        <end position="522"/>
    </location>
</feature>
<dbReference type="eggNOG" id="KOG0156">
    <property type="taxonomic scope" value="Eukaryota"/>
</dbReference>
<dbReference type="InterPro" id="IPR036396">
    <property type="entry name" value="Cyt_P450_sf"/>
</dbReference>
<dbReference type="Proteomes" id="UP000032180">
    <property type="component" value="Chromosome 8"/>
</dbReference>
<keyword evidence="13" id="KW-0732">Signal</keyword>
<feature type="binding site" description="axial binding residue" evidence="11">
    <location>
        <position position="471"/>
    </location>
    <ligand>
        <name>heme</name>
        <dbReference type="ChEBI" id="CHEBI:30413"/>
    </ligand>
    <ligandPart>
        <name>Fe</name>
        <dbReference type="ChEBI" id="CHEBI:18248"/>
    </ligandPart>
</feature>
<evidence type="ECO:0000256" key="9">
    <source>
        <dbReference type="ARBA" id="ARBA00023004"/>
    </source>
</evidence>
<dbReference type="GO" id="GO:0020037">
    <property type="term" value="F:heme binding"/>
    <property type="evidence" value="ECO:0007669"/>
    <property type="project" value="InterPro"/>
</dbReference>
<dbReference type="HOGENOM" id="CLU_001570_4_1_1"/>
<dbReference type="PANTHER" id="PTHR47955:SF14">
    <property type="entry name" value="OS01G0543600 PROTEIN"/>
    <property type="match status" value="1"/>
</dbReference>
<evidence type="ECO:0000256" key="1">
    <source>
        <dbReference type="ARBA" id="ARBA00001971"/>
    </source>
</evidence>
<evidence type="ECO:0000256" key="10">
    <source>
        <dbReference type="ARBA" id="ARBA00023033"/>
    </source>
</evidence>
<dbReference type="InterPro" id="IPR002401">
    <property type="entry name" value="Cyt_P450_E_grp-I"/>
</dbReference>
<dbReference type="GO" id="GO:0004497">
    <property type="term" value="F:monooxygenase activity"/>
    <property type="evidence" value="ECO:0007669"/>
    <property type="project" value="UniProtKB-KW"/>
</dbReference>
<evidence type="ECO:0008006" key="16">
    <source>
        <dbReference type="Google" id="ProtNLM"/>
    </source>
</evidence>
<evidence type="ECO:0000313" key="15">
    <source>
        <dbReference type="Proteomes" id="UP000032180"/>
    </source>
</evidence>
<accession>A0A0D9X3I0</accession>
<keyword evidence="8 12" id="KW-0560">Oxidoreductase</keyword>
<organism evidence="14 15">
    <name type="scientific">Leersia perrieri</name>
    <dbReference type="NCBI Taxonomy" id="77586"/>
    <lineage>
        <taxon>Eukaryota</taxon>
        <taxon>Viridiplantae</taxon>
        <taxon>Streptophyta</taxon>
        <taxon>Embryophyta</taxon>
        <taxon>Tracheophyta</taxon>
        <taxon>Spermatophyta</taxon>
        <taxon>Magnoliopsida</taxon>
        <taxon>Liliopsida</taxon>
        <taxon>Poales</taxon>
        <taxon>Poaceae</taxon>
        <taxon>BOP clade</taxon>
        <taxon>Oryzoideae</taxon>
        <taxon>Oryzeae</taxon>
        <taxon>Oryzinae</taxon>
        <taxon>Leersia</taxon>
    </lineage>
</organism>
<proteinExistence type="inferred from homology"/>
<keyword evidence="7" id="KW-0472">Membrane</keyword>
<dbReference type="AlphaFoldDB" id="A0A0D9X3I0"/>
<protein>
    <recommendedName>
        <fullName evidence="16">Cytochrome P450</fullName>
    </recommendedName>
</protein>
<dbReference type="FunFam" id="1.10.630.10:FF:000055">
    <property type="entry name" value="Cytochrome P450 71A26"/>
    <property type="match status" value="1"/>
</dbReference>
<dbReference type="STRING" id="77586.A0A0D9X3I0"/>
<evidence type="ECO:0000256" key="12">
    <source>
        <dbReference type="RuleBase" id="RU000461"/>
    </source>
</evidence>
<evidence type="ECO:0000256" key="8">
    <source>
        <dbReference type="ARBA" id="ARBA00023002"/>
    </source>
</evidence>
<dbReference type="PRINTS" id="PR00385">
    <property type="entry name" value="P450"/>
</dbReference>
<dbReference type="SUPFAM" id="SSF48264">
    <property type="entry name" value="Cytochrome P450"/>
    <property type="match status" value="1"/>
</dbReference>
<reference evidence="15" key="2">
    <citation type="submission" date="2013-12" db="EMBL/GenBank/DDBJ databases">
        <authorList>
            <person name="Yu Y."/>
            <person name="Lee S."/>
            <person name="de Baynast K."/>
            <person name="Wissotski M."/>
            <person name="Liu L."/>
            <person name="Talag J."/>
            <person name="Goicoechea J."/>
            <person name="Angelova A."/>
            <person name="Jetty R."/>
            <person name="Kudrna D."/>
            <person name="Golser W."/>
            <person name="Rivera L."/>
            <person name="Zhang J."/>
            <person name="Wing R."/>
        </authorList>
    </citation>
    <scope>NUCLEOTIDE SEQUENCE</scope>
</reference>
<evidence type="ECO:0000256" key="11">
    <source>
        <dbReference type="PIRSR" id="PIRSR602401-1"/>
    </source>
</evidence>
<dbReference type="PRINTS" id="PR00463">
    <property type="entry name" value="EP450I"/>
</dbReference>
<evidence type="ECO:0000256" key="4">
    <source>
        <dbReference type="ARBA" id="ARBA00022617"/>
    </source>
</evidence>
<comment type="pathway">
    <text evidence="2">Secondary metabolite biosynthesis.</text>
</comment>
<sequence>MVMELNEATSSIIFFFLLPLALLLLLLHQFTRSTRSSQGDQTHSNNLLNKLPSPPWKLPVIGHMHLIGSLPYISLRDLAVNHGPDLMLIHLGAVPTLVVSSPRAAEAVLRTHDLAFASRPRSMVTDIILYGASDSCFAPYGDHFRNVRKMVTVHLLHAKKVQAYRPARQEEVSIVIDKLRKAAMSAATVDMSEILHSSNDLICRAVSGKFFRKEGRNRLFRELIDTNGALLGGFNLENYFPGLARMKLVSKIICARAMRVRSKWDELLDKLIDDHVANKLLLAHDREENEEHQDDSAFIDVLLSRQEEYGFTRDHIKAILLGMFEAGTDTSYLVLESAMVELIRNPDVLAKLQDEVRTLVRRGQDMVTEDDIIDMVYLKAVIKETLRIHPPAGLNIPHLTREDCEVNGYMIPTGTRVIINLWALNMHVDFWDKPDEFLPGRFMDVDNKRTIIDFKGKDFQFVPFGSGRRMCPGIHTATATIEIMLANLVYCFNWKLPAGLKKEDIDMTKVFGLTVHRKEKLF</sequence>
<keyword evidence="15" id="KW-1185">Reference proteome</keyword>
<dbReference type="Gramene" id="LPERR08G00530.1">
    <property type="protein sequence ID" value="LPERR08G00530.1"/>
    <property type="gene ID" value="LPERR08G00530"/>
</dbReference>
<keyword evidence="6 11" id="KW-0479">Metal-binding</keyword>
<keyword evidence="9 11" id="KW-0408">Iron</keyword>
<keyword evidence="10 12" id="KW-0503">Monooxygenase</keyword>
<dbReference type="GO" id="GO:0005506">
    <property type="term" value="F:iron ion binding"/>
    <property type="evidence" value="ECO:0007669"/>
    <property type="project" value="InterPro"/>
</dbReference>
<dbReference type="Pfam" id="PF00067">
    <property type="entry name" value="p450"/>
    <property type="match status" value="1"/>
</dbReference>
<name>A0A0D9X3I0_9ORYZ</name>
<feature type="signal peptide" evidence="13">
    <location>
        <begin position="1"/>
        <end position="36"/>
    </location>
</feature>
<evidence type="ECO:0000256" key="5">
    <source>
        <dbReference type="ARBA" id="ARBA00022692"/>
    </source>
</evidence>
<reference evidence="14" key="3">
    <citation type="submission" date="2015-04" db="UniProtKB">
        <authorList>
            <consortium name="EnsemblPlants"/>
        </authorList>
    </citation>
    <scope>IDENTIFICATION</scope>
</reference>
<evidence type="ECO:0000313" key="14">
    <source>
        <dbReference type="EnsemblPlants" id="LPERR08G00530.1"/>
    </source>
</evidence>
<dbReference type="PANTHER" id="PTHR47955">
    <property type="entry name" value="CYTOCHROME P450 FAMILY 71 PROTEIN"/>
    <property type="match status" value="1"/>
</dbReference>